<dbReference type="SUPFAM" id="SSF52540">
    <property type="entry name" value="P-loop containing nucleoside triphosphate hydrolases"/>
    <property type="match status" value="1"/>
</dbReference>
<comment type="caution">
    <text evidence="8">The sequence shown here is derived from an EMBL/GenBank/DDBJ whole genome shotgun (WGS) entry which is preliminary data.</text>
</comment>
<dbReference type="SMART" id="SM00487">
    <property type="entry name" value="DEXDc"/>
    <property type="match status" value="1"/>
</dbReference>
<dbReference type="GO" id="GO:0034457">
    <property type="term" value="C:Mpp10 complex"/>
    <property type="evidence" value="ECO:0007669"/>
    <property type="project" value="InterPro"/>
</dbReference>
<dbReference type="GO" id="GO:0006364">
    <property type="term" value="P:rRNA processing"/>
    <property type="evidence" value="ECO:0007669"/>
    <property type="project" value="InterPro"/>
</dbReference>
<feature type="region of interest" description="Disordered" evidence="6">
    <location>
        <begin position="1811"/>
        <end position="1857"/>
    </location>
</feature>
<dbReference type="EC" id="5.6.2.4" evidence="5"/>
<dbReference type="GO" id="GO:0000724">
    <property type="term" value="P:double-strand break repair via homologous recombination"/>
    <property type="evidence" value="ECO:0007669"/>
    <property type="project" value="TreeGrafter"/>
</dbReference>
<comment type="similarity">
    <text evidence="1">Belongs to the helicase family. RecQ subfamily.</text>
</comment>
<dbReference type="GO" id="GO:0009378">
    <property type="term" value="F:four-way junction helicase activity"/>
    <property type="evidence" value="ECO:0007669"/>
    <property type="project" value="TreeGrafter"/>
</dbReference>
<dbReference type="InterPro" id="IPR012173">
    <property type="entry name" value="Mpp10"/>
</dbReference>
<dbReference type="Gene3D" id="3.40.50.300">
    <property type="entry name" value="P-loop containing nucleotide triphosphate hydrolases"/>
    <property type="match status" value="2"/>
</dbReference>
<dbReference type="InterPro" id="IPR011545">
    <property type="entry name" value="DEAD/DEAH_box_helicase_dom"/>
</dbReference>
<dbReference type="PANTHER" id="PTHR13710:SF149">
    <property type="entry name" value="ATP-DEPENDENT DNA HELICASE TLH2"/>
    <property type="match status" value="1"/>
</dbReference>
<evidence type="ECO:0000256" key="1">
    <source>
        <dbReference type="ARBA" id="ARBA00005446"/>
    </source>
</evidence>
<reference evidence="8 9" key="1">
    <citation type="journal article" date="2020" name="ISME J.">
        <title>Uncovering the hidden diversity of litter-decomposition mechanisms in mushroom-forming fungi.</title>
        <authorList>
            <person name="Floudas D."/>
            <person name="Bentzer J."/>
            <person name="Ahren D."/>
            <person name="Johansson T."/>
            <person name="Persson P."/>
            <person name="Tunlid A."/>
        </authorList>
    </citation>
    <scope>NUCLEOTIDE SEQUENCE [LARGE SCALE GENOMIC DNA]</scope>
    <source>
        <strain evidence="8 9">CBS 406.79</strain>
    </source>
</reference>
<dbReference type="InterPro" id="IPR027417">
    <property type="entry name" value="P-loop_NTPase"/>
</dbReference>
<feature type="compositionally biased region" description="Polar residues" evidence="6">
    <location>
        <begin position="177"/>
        <end position="191"/>
    </location>
</feature>
<evidence type="ECO:0000256" key="5">
    <source>
        <dbReference type="ARBA" id="ARBA00034808"/>
    </source>
</evidence>
<dbReference type="GO" id="GO:0005732">
    <property type="term" value="C:sno(s)RNA-containing ribonucleoprotein complex"/>
    <property type="evidence" value="ECO:0007669"/>
    <property type="project" value="InterPro"/>
</dbReference>
<keyword evidence="9" id="KW-1185">Reference proteome</keyword>
<evidence type="ECO:0000313" key="8">
    <source>
        <dbReference type="EMBL" id="KAF5358860.1"/>
    </source>
</evidence>
<keyword evidence="3" id="KW-0067">ATP-binding</keyword>
<dbReference type="InterPro" id="IPR001650">
    <property type="entry name" value="Helicase_C-like"/>
</dbReference>
<feature type="compositionally biased region" description="Polar residues" evidence="6">
    <location>
        <begin position="1909"/>
        <end position="1937"/>
    </location>
</feature>
<dbReference type="GO" id="GO:0003676">
    <property type="term" value="F:nucleic acid binding"/>
    <property type="evidence" value="ECO:0007669"/>
    <property type="project" value="InterPro"/>
</dbReference>
<accession>A0A8H5G5W1</accession>
<feature type="compositionally biased region" description="Basic and acidic residues" evidence="6">
    <location>
        <begin position="1833"/>
        <end position="1844"/>
    </location>
</feature>
<dbReference type="PANTHER" id="PTHR13710">
    <property type="entry name" value="DNA HELICASE RECQ FAMILY MEMBER"/>
    <property type="match status" value="1"/>
</dbReference>
<feature type="compositionally biased region" description="Basic residues" evidence="6">
    <location>
        <begin position="1821"/>
        <end position="1832"/>
    </location>
</feature>
<dbReference type="GO" id="GO:0043138">
    <property type="term" value="F:3'-5' DNA helicase activity"/>
    <property type="evidence" value="ECO:0007669"/>
    <property type="project" value="UniProtKB-EC"/>
</dbReference>
<protein>
    <recommendedName>
        <fullName evidence="5">DNA 3'-5' helicase</fullName>
        <ecNumber evidence="5">5.6.2.4</ecNumber>
    </recommendedName>
</protein>
<evidence type="ECO:0000259" key="7">
    <source>
        <dbReference type="PROSITE" id="PS51192"/>
    </source>
</evidence>
<evidence type="ECO:0000256" key="6">
    <source>
        <dbReference type="SAM" id="MobiDB-lite"/>
    </source>
</evidence>
<proteinExistence type="inferred from homology"/>
<feature type="region of interest" description="Disordered" evidence="6">
    <location>
        <begin position="171"/>
        <end position="191"/>
    </location>
</feature>
<dbReference type="OrthoDB" id="2507344at2759"/>
<evidence type="ECO:0000256" key="4">
    <source>
        <dbReference type="ARBA" id="ARBA00034617"/>
    </source>
</evidence>
<feature type="domain" description="Helicase ATP-binding" evidence="7">
    <location>
        <begin position="1175"/>
        <end position="1334"/>
    </location>
</feature>
<feature type="region of interest" description="Disordered" evidence="6">
    <location>
        <begin position="1902"/>
        <end position="1987"/>
    </location>
</feature>
<dbReference type="Pfam" id="PF00270">
    <property type="entry name" value="DEAD"/>
    <property type="match status" value="1"/>
</dbReference>
<dbReference type="GO" id="GO:0005524">
    <property type="term" value="F:ATP binding"/>
    <property type="evidence" value="ECO:0007669"/>
    <property type="project" value="UniProtKB-KW"/>
</dbReference>
<dbReference type="GO" id="GO:0005694">
    <property type="term" value="C:chromosome"/>
    <property type="evidence" value="ECO:0007669"/>
    <property type="project" value="TreeGrafter"/>
</dbReference>
<evidence type="ECO:0000313" key="9">
    <source>
        <dbReference type="Proteomes" id="UP000518752"/>
    </source>
</evidence>
<dbReference type="CDD" id="cd15886">
    <property type="entry name" value="SNARE_SEC9N"/>
    <property type="match status" value="1"/>
</dbReference>
<dbReference type="Pfam" id="PF00271">
    <property type="entry name" value="Helicase_C"/>
    <property type="match status" value="1"/>
</dbReference>
<dbReference type="PROSITE" id="PS51192">
    <property type="entry name" value="HELICASE_ATP_BIND_1"/>
    <property type="match status" value="1"/>
</dbReference>
<dbReference type="InterPro" id="IPR014001">
    <property type="entry name" value="Helicase_ATP-bd"/>
</dbReference>
<dbReference type="SUPFAM" id="SSF58038">
    <property type="entry name" value="SNARE fusion complex"/>
    <property type="match status" value="1"/>
</dbReference>
<name>A0A8H5G5W1_9AGAR</name>
<dbReference type="SMART" id="SM00490">
    <property type="entry name" value="HELICc"/>
    <property type="match status" value="1"/>
</dbReference>
<dbReference type="EMBL" id="JAACJN010000227">
    <property type="protein sequence ID" value="KAF5358860.1"/>
    <property type="molecule type" value="Genomic_DNA"/>
</dbReference>
<dbReference type="Pfam" id="PF04006">
    <property type="entry name" value="Mpp10"/>
    <property type="match status" value="1"/>
</dbReference>
<keyword evidence="2" id="KW-0547">Nucleotide-binding</keyword>
<sequence length="2044" mass="229934">MVDMARDTRPIITAITIILIWATNCSLVTDSNARFYENQLSCPCGKAEHNVYNKNLMKRICALNPHPPVPLPQGLAEPDERLRVDPTTGVAIYPEWYPKVQVSQRLTDTQLVEGSSFHTHTSDGDEVNQDGVVVDRPSVEHQPSATDPTAITVSSSYDPSLTSDFMDTDIPTISDDPATTTSPLPDSFMESVSNNVPLAEDDSDEESNDWMDCNDREDDKNDVEMSEADTVADFQRSLPDITPLYSLDFLHEYGITVDPHFHQTICYQCEKPVLWSSVYSHVKKFHHSKSAVFERAAGTFKPLPSEDLFVESLLTLRANESVPWPDHAIDQVTGLAVREAFRCNFPGCGMIRGTKGSIKGHFRENPHPWSTHSRRPTPPSYTEIFVHPLNGFRGQRQFVECIPTSIRSDDDHALDLILNICKSKGLGRPPAKFAPREGWHSSEMNDLYTQFRWHEILNGVEFALLYQSTGDVRTEAEKRIRIAGQDYYSESVKGFEKASVLTRRWICSPSLNEPLKQVPFRRPQEHGTIENDSNFLTDFIIFLIRTADCPIPDFPVILHPSTLSLVKDIQKHAENVKEPISSLCNLLHEIVWSFLSNPSDEFKSDENMCPLTRFLVAWAVSDEHGTLVPIRQIPHVYSKVQWCFRATGMVVIERHRKEFGDNCFEYTTQILLRTYEKLVKPFLVDYTQTPFARMRENIKRFSTVVMLQPGIPRFTWDVHHEVVSIDGNPLRWKDILCSWQECLSMVQVSLDEVFRGCEYWNILSYIDSRLSPDSPEQWFRDSRNENTLGYSFITDPVNGLLSFRSTLLKHLIHDPALFLIADGKLHAKEGSVWEWFAKVQDLINVLWYLCAVTCPGSARGTEWQFLYYANHPSHAKNLHCINGIPGFEFVYGKTSSHKGYSKAIFRCFAFQISRVLILVLTTVHYAAAHIGMYIGMAKEDADNYLYQVFVRYGKPLLSKNFSKILGNITRSTLGLTLGLRDFRQLDKALLTQKCNLSFDNPEDRESDDTDAVHGMHGHSTRVAHSHYAISTSNATRFISPDVIQQSQRIALAWQWEIGFIHPHHRKKAVDCSSNGATPFTRDTFERVVGPILQKTEDRIMNKLDSMMDRLETTIRSVGSSSVHQIVGTLSDSSSIPQYPSPPLFVHPNLLRYIMASVRPEVKEPKWLSVAQAEAVASTLHKEHVFVILPTGGGKSLVFFSAPVLMPSRLFVVILPLVALTQDMMRRLEKMPYQTLVWPSSSAHPSDVNLIIVPAHCAGTREFVNFLNLPENLRRLERIFIDEVHHLVTDPSWRSEFQRLIYLTSLGKFYTFLSATLPPSDMPLVLESLGISAPGLVREIRSYTGRLNHVYSKKKVNEDSVVEEVCDYFHSLSPLRDDERGLIYVHDIHKELFPISERLGIPKYHAEMDPDAKKEVLDAFLDGRSLWMVSTTACGEGIDQGCVRHVVTVNPLGLLTKKQEDGRCSRDGDVGFCHAIYSHDPYTSRGRKDVEGAAALGLYYSSELCLRMMESPYDREAHSCAALGARLCQNCVKLMNDYPQWYEGPGAARIDIPLVTSVTSDVGVPMTIETSSIAFKKASDDADGELEVLNAVLDRIRGFGCVECFVQGKTHSGIHESIWKDNVKFETVCQKFESMSMPQQWSRAFCFLCWIPFREPCNHPNIPKKKKAAPVDCPFNNLCPYLIPRLVANIWMGRDRVVKVASRLGLSPWTTSQRLAQWLQEKKNGPNDIPNHIKFVNAFYYSCVALGVSVCGVVMEREEEGSKSSPKATISTISNVSTASIESALPTAKSVSTMLAPEEVFALSSSDLRARNELTPAEKQALHRKERKAKKKARDTLDKSTDKYARAQKGGSLKKQKEDALKSVVKAGKGVTVITEAVESEKRDQIYLLLSLLHHVWRKNSSPIPPVESAGQTPSNSTLSVTSASTYNNSSVGDSYSRNRGVGDVYTRGGNLDHDRSELFGGHNASQATPGRFLDGSPPGAGDEDEDEVEGIKRQIRSVKQESVQSSRNALRLAREAEETARNTLGRLGDQSGMVANAFLGVPEF</sequence>
<comment type="catalytic activity">
    <reaction evidence="4">
        <text>Couples ATP hydrolysis with the unwinding of duplex DNA by translocating in the 3'-5' direction.</text>
        <dbReference type="EC" id="5.6.2.4"/>
    </reaction>
</comment>
<evidence type="ECO:0000256" key="3">
    <source>
        <dbReference type="ARBA" id="ARBA00022840"/>
    </source>
</evidence>
<gene>
    <name evidence="8" type="ORF">D9757_012683</name>
</gene>
<dbReference type="GO" id="GO:0005737">
    <property type="term" value="C:cytoplasm"/>
    <property type="evidence" value="ECO:0007669"/>
    <property type="project" value="TreeGrafter"/>
</dbReference>
<evidence type="ECO:0000256" key="2">
    <source>
        <dbReference type="ARBA" id="ARBA00022741"/>
    </source>
</evidence>
<dbReference type="Gene3D" id="1.20.5.110">
    <property type="match status" value="1"/>
</dbReference>
<dbReference type="Proteomes" id="UP000518752">
    <property type="component" value="Unassembled WGS sequence"/>
</dbReference>
<organism evidence="8 9">
    <name type="scientific">Collybiopsis confluens</name>
    <dbReference type="NCBI Taxonomy" id="2823264"/>
    <lineage>
        <taxon>Eukaryota</taxon>
        <taxon>Fungi</taxon>
        <taxon>Dikarya</taxon>
        <taxon>Basidiomycota</taxon>
        <taxon>Agaricomycotina</taxon>
        <taxon>Agaricomycetes</taxon>
        <taxon>Agaricomycetidae</taxon>
        <taxon>Agaricales</taxon>
        <taxon>Marasmiineae</taxon>
        <taxon>Omphalotaceae</taxon>
        <taxon>Collybiopsis</taxon>
    </lineage>
</organism>